<keyword evidence="1" id="KW-0732">Signal</keyword>
<dbReference type="Proteomes" id="UP000034022">
    <property type="component" value="Unassembled WGS sequence"/>
</dbReference>
<dbReference type="EMBL" id="LBUU01000003">
    <property type="protein sequence ID" value="KKQ70717.1"/>
    <property type="molecule type" value="Genomic_DNA"/>
</dbReference>
<feature type="chain" id="PRO_5002533004" evidence="1">
    <location>
        <begin position="22"/>
        <end position="122"/>
    </location>
</feature>
<reference evidence="2 3" key="1">
    <citation type="journal article" date="2015" name="Nature">
        <title>rRNA introns, odd ribosomes, and small enigmatic genomes across a large radiation of phyla.</title>
        <authorList>
            <person name="Brown C.T."/>
            <person name="Hug L.A."/>
            <person name="Thomas B.C."/>
            <person name="Sharon I."/>
            <person name="Castelle C.J."/>
            <person name="Singh A."/>
            <person name="Wilkins M.J."/>
            <person name="Williams K.H."/>
            <person name="Banfield J.F."/>
        </authorList>
    </citation>
    <scope>NUCLEOTIDE SEQUENCE [LARGE SCALE GENOMIC DNA]</scope>
</reference>
<accession>A0A0G0JVT7</accession>
<protein>
    <submittedName>
        <fullName evidence="2">Uncharacterized protein</fullName>
    </submittedName>
</protein>
<name>A0A0G0JVT7_9BACT</name>
<feature type="signal peptide" evidence="1">
    <location>
        <begin position="1"/>
        <end position="21"/>
    </location>
</feature>
<proteinExistence type="predicted"/>
<evidence type="ECO:0000256" key="1">
    <source>
        <dbReference type="SAM" id="SignalP"/>
    </source>
</evidence>
<gene>
    <name evidence="2" type="ORF">US91_C0003G0047</name>
</gene>
<sequence>MKKLSVLIGIIFMLIANVAMANGPVAPVAEGDSVVFPKAFIDTVYTGKGEVRCAYHDLTGKNSDQPMQQRGNTWVAPGGRGTDIHPYVLADGKKSWCKIEDVWSTDAEFVKWRKAGPCIHVK</sequence>
<dbReference type="AlphaFoldDB" id="A0A0G0JVT7"/>
<organism evidence="2 3">
    <name type="scientific">Candidatus Falkowbacteria bacterium GW2011_GWE1_38_31</name>
    <dbReference type="NCBI Taxonomy" id="1618638"/>
    <lineage>
        <taxon>Bacteria</taxon>
        <taxon>Candidatus Falkowiibacteriota</taxon>
    </lineage>
</organism>
<evidence type="ECO:0000313" key="2">
    <source>
        <dbReference type="EMBL" id="KKQ70717.1"/>
    </source>
</evidence>
<comment type="caution">
    <text evidence="2">The sequence shown here is derived from an EMBL/GenBank/DDBJ whole genome shotgun (WGS) entry which is preliminary data.</text>
</comment>
<evidence type="ECO:0000313" key="3">
    <source>
        <dbReference type="Proteomes" id="UP000034022"/>
    </source>
</evidence>